<reference evidence="12 13" key="1">
    <citation type="submission" date="2019-07" db="EMBL/GenBank/DDBJ databases">
        <title>Annotation for the trematode Paragonimus westermani.</title>
        <authorList>
            <person name="Choi Y.-J."/>
        </authorList>
    </citation>
    <scope>NUCLEOTIDE SEQUENCE [LARGE SCALE GENOMIC DNA]</scope>
    <source>
        <strain evidence="12">180907_Pwestermani</strain>
    </source>
</reference>
<proteinExistence type="inferred from homology"/>
<keyword evidence="13" id="KW-1185">Reference proteome</keyword>
<comment type="pathway">
    <text evidence="2">Protein modification; protein glycosylation.</text>
</comment>
<dbReference type="Pfam" id="PF02485">
    <property type="entry name" value="Branch"/>
    <property type="match status" value="1"/>
</dbReference>
<evidence type="ECO:0000256" key="11">
    <source>
        <dbReference type="SAM" id="Phobius"/>
    </source>
</evidence>
<evidence type="ECO:0000256" key="9">
    <source>
        <dbReference type="ARBA" id="ARBA00023180"/>
    </source>
</evidence>
<evidence type="ECO:0000256" key="1">
    <source>
        <dbReference type="ARBA" id="ARBA00004606"/>
    </source>
</evidence>
<keyword evidence="9" id="KW-0325">Glycoprotein</keyword>
<evidence type="ECO:0000256" key="3">
    <source>
        <dbReference type="ARBA" id="ARBA00022676"/>
    </source>
</evidence>
<dbReference type="InterPro" id="IPR003406">
    <property type="entry name" value="Glyco_trans_14"/>
</dbReference>
<evidence type="ECO:0000256" key="8">
    <source>
        <dbReference type="ARBA" id="ARBA00023136"/>
    </source>
</evidence>
<dbReference type="PANTHER" id="PTHR19297">
    <property type="entry name" value="GLYCOSYLTRANSFERASE 14 FAMILY MEMBER"/>
    <property type="match status" value="1"/>
</dbReference>
<evidence type="ECO:0000256" key="7">
    <source>
        <dbReference type="ARBA" id="ARBA00022989"/>
    </source>
</evidence>
<organism evidence="12 13">
    <name type="scientific">Paragonimus westermani</name>
    <dbReference type="NCBI Taxonomy" id="34504"/>
    <lineage>
        <taxon>Eukaryota</taxon>
        <taxon>Metazoa</taxon>
        <taxon>Spiralia</taxon>
        <taxon>Lophotrochozoa</taxon>
        <taxon>Platyhelminthes</taxon>
        <taxon>Trematoda</taxon>
        <taxon>Digenea</taxon>
        <taxon>Plagiorchiida</taxon>
        <taxon>Troglotremata</taxon>
        <taxon>Troglotrematidae</taxon>
        <taxon>Paragonimus</taxon>
    </lineage>
</organism>
<keyword evidence="4" id="KW-0808">Transferase</keyword>
<evidence type="ECO:0000256" key="4">
    <source>
        <dbReference type="ARBA" id="ARBA00022679"/>
    </source>
</evidence>
<keyword evidence="6" id="KW-0735">Signal-anchor</keyword>
<protein>
    <recommendedName>
        <fullName evidence="14">Beta-1,3-galactosyl-O-glycosyl-glycoprotein beta-1,6-N-acetylglucosaminyltransferase</fullName>
    </recommendedName>
</protein>
<gene>
    <name evidence="12" type="ORF">P879_11001</name>
</gene>
<dbReference type="Proteomes" id="UP000699462">
    <property type="component" value="Unassembled WGS sequence"/>
</dbReference>
<name>A0A8T0DDF6_9TREM</name>
<sequence>MSKTVTNAYLPAHYLVRSNKTIGWYILIIAICGLTYNLGQLSGFLTGHFIRGLENRECQICEHSTNKANLWSVHTERPEELDFPLAYSIMVFTDLDRAVRLLKAIYRSHNQYCIHVDRKTPKASESYLHQAAMLLGSNILFVPSDKRLDVKWGTLSVLQPELLCAQLLMQTDAKWKYWINLTGHEFPLKTNWEIVSALRAMNGTNVVEAIYKKRNVKRFPDARSLGFNFTWYKGPVHVIVRREFVHYMLNNPRAKQLYNILARQAANKIPDETYFATLNHNPDTFPIPGAYLGVHETNWPHSIARFKIWREFKWPCGSKRWRHFICMLGWADLPRLRSSPQLFANKFVPSVDPDAYGMLELWLARKVQYETTYGRHHPSFNLSYYSNHEMSWNHL</sequence>
<keyword evidence="7 11" id="KW-1133">Transmembrane helix</keyword>
<evidence type="ECO:0000313" key="12">
    <source>
        <dbReference type="EMBL" id="KAF8565346.1"/>
    </source>
</evidence>
<dbReference type="GO" id="GO:0016020">
    <property type="term" value="C:membrane"/>
    <property type="evidence" value="ECO:0007669"/>
    <property type="project" value="UniProtKB-SubCell"/>
</dbReference>
<evidence type="ECO:0000313" key="13">
    <source>
        <dbReference type="Proteomes" id="UP000699462"/>
    </source>
</evidence>
<dbReference type="PANTHER" id="PTHR19297:SF185">
    <property type="entry name" value="BETA-1,3-GALACTOSYL-O-GLYCOSYL-GLYCOPROTEIN BETA-1,6-N-ACETYLGLUCOSAMINYLTRANSFERASE 3"/>
    <property type="match status" value="1"/>
</dbReference>
<dbReference type="EMBL" id="JTDF01006941">
    <property type="protein sequence ID" value="KAF8565346.1"/>
    <property type="molecule type" value="Genomic_DNA"/>
</dbReference>
<comment type="similarity">
    <text evidence="10">Belongs to the glycosyltransferase 14 family.</text>
</comment>
<accession>A0A8T0DDF6</accession>
<evidence type="ECO:0000256" key="5">
    <source>
        <dbReference type="ARBA" id="ARBA00022692"/>
    </source>
</evidence>
<keyword evidence="3" id="KW-0328">Glycosyltransferase</keyword>
<keyword evidence="5 11" id="KW-0812">Transmembrane</keyword>
<evidence type="ECO:0000256" key="6">
    <source>
        <dbReference type="ARBA" id="ARBA00022968"/>
    </source>
</evidence>
<feature type="transmembrane region" description="Helical" evidence="11">
    <location>
        <begin position="22"/>
        <end position="39"/>
    </location>
</feature>
<comment type="caution">
    <text evidence="12">The sequence shown here is derived from an EMBL/GenBank/DDBJ whole genome shotgun (WGS) entry which is preliminary data.</text>
</comment>
<evidence type="ECO:0000256" key="10">
    <source>
        <dbReference type="ARBA" id="ARBA00038150"/>
    </source>
</evidence>
<evidence type="ECO:0008006" key="14">
    <source>
        <dbReference type="Google" id="ProtNLM"/>
    </source>
</evidence>
<dbReference type="OrthoDB" id="2019572at2759"/>
<keyword evidence="8 11" id="KW-0472">Membrane</keyword>
<dbReference type="AlphaFoldDB" id="A0A8T0DDF6"/>
<dbReference type="GO" id="GO:0008375">
    <property type="term" value="F:acetylglucosaminyltransferase activity"/>
    <property type="evidence" value="ECO:0007669"/>
    <property type="project" value="TreeGrafter"/>
</dbReference>
<comment type="subcellular location">
    <subcellularLocation>
        <location evidence="1">Membrane</location>
        <topology evidence="1">Single-pass type II membrane protein</topology>
    </subcellularLocation>
</comment>
<evidence type="ECO:0000256" key="2">
    <source>
        <dbReference type="ARBA" id="ARBA00004922"/>
    </source>
</evidence>